<organism evidence="1">
    <name type="scientific">Hexamita inflata</name>
    <dbReference type="NCBI Taxonomy" id="28002"/>
    <lineage>
        <taxon>Eukaryota</taxon>
        <taxon>Metamonada</taxon>
        <taxon>Diplomonadida</taxon>
        <taxon>Hexamitidae</taxon>
        <taxon>Hexamitinae</taxon>
        <taxon>Hexamita</taxon>
    </lineage>
</organism>
<accession>A0AA86TQM7</accession>
<keyword evidence="3" id="KW-1185">Reference proteome</keyword>
<proteinExistence type="predicted"/>
<dbReference type="Proteomes" id="UP001642409">
    <property type="component" value="Unassembled WGS sequence"/>
</dbReference>
<reference evidence="2 3" key="2">
    <citation type="submission" date="2024-07" db="EMBL/GenBank/DDBJ databases">
        <authorList>
            <person name="Akdeniz Z."/>
        </authorList>
    </citation>
    <scope>NUCLEOTIDE SEQUENCE [LARGE SCALE GENOMIC DNA]</scope>
</reference>
<name>A0AA86TQM7_9EUKA</name>
<dbReference type="EMBL" id="CATOUU010000277">
    <property type="protein sequence ID" value="CAI9923112.1"/>
    <property type="molecule type" value="Genomic_DNA"/>
</dbReference>
<evidence type="ECO:0000313" key="2">
    <source>
        <dbReference type="EMBL" id="CAL6111740.1"/>
    </source>
</evidence>
<evidence type="ECO:0000313" key="3">
    <source>
        <dbReference type="Proteomes" id="UP001642409"/>
    </source>
</evidence>
<comment type="caution">
    <text evidence="1">The sequence shown here is derived from an EMBL/GenBank/DDBJ whole genome shotgun (WGS) entry which is preliminary data.</text>
</comment>
<gene>
    <name evidence="1" type="ORF">HINF_LOCUS10757</name>
    <name evidence="2" type="ORF">HINF_LOCUS76612</name>
</gene>
<evidence type="ECO:0000313" key="1">
    <source>
        <dbReference type="EMBL" id="CAI9923112.1"/>
    </source>
</evidence>
<protein>
    <submittedName>
        <fullName evidence="2">Hypothetical_protein</fullName>
    </submittedName>
</protein>
<dbReference type="EMBL" id="CAXDID020000718">
    <property type="protein sequence ID" value="CAL6111740.1"/>
    <property type="molecule type" value="Genomic_DNA"/>
</dbReference>
<reference evidence="1" key="1">
    <citation type="submission" date="2023-06" db="EMBL/GenBank/DDBJ databases">
        <authorList>
            <person name="Kurt Z."/>
        </authorList>
    </citation>
    <scope>NUCLEOTIDE SEQUENCE</scope>
</reference>
<sequence length="469" mass="51062">MLVKRPAIVLETASIPLRTTLVPLVVPTQLFRVTSVFVTLTHIKRITFLGLLPASPAQLDLFQTITPRPAIVLGTSSIPLRTTLVPLVVPTQLFRVTSVFVTLTPTKRTTFLDLLPASPVQLDLILTITPRPAIVLETSSTPLRTTLVQLVEPTQLFRVTSVFVTLTLTKRITFLGLLPASPVQLDLILTITPRPAIVLGTASIPLRTTPVPLVVPTQLFRVTSVFVTLTHIKRTTFLGLLPASPVQLDLILTITPRPAIVLETASIPLRTTPVPLVVPTQLFRVTSVFVTLTLTKRITFLGLLPASPVQLDLILTITPRLAIVLGTASIPLRTTLVPLVVPTQLFRVTSVFVTLTLTKRITFLGLLPASPVQLDLILTITPRPAIVLETASTNPRTIRALHAQRVPWQLRTFAFVTPTSSTSRLRILARPVLSTTFTSQAAIRVLLAQPTSSTTFPATDAQLAWPTLP</sequence>
<dbReference type="AlphaFoldDB" id="A0AA86TQM7"/>